<comment type="caution">
    <text evidence="2">The sequence shown here is derived from an EMBL/GenBank/DDBJ whole genome shotgun (WGS) entry which is preliminary data.</text>
</comment>
<dbReference type="STRING" id="1915074.SPHI_07810"/>
<feature type="compositionally biased region" description="Basic and acidic residues" evidence="1">
    <location>
        <begin position="51"/>
        <end position="63"/>
    </location>
</feature>
<proteinExistence type="predicted"/>
<dbReference type="Proteomes" id="UP000188729">
    <property type="component" value="Unassembled WGS sequence"/>
</dbReference>
<dbReference type="RefSeq" id="WP_076743546.1">
    <property type="nucleotide sequence ID" value="NZ_MPSB01000002.1"/>
</dbReference>
<protein>
    <submittedName>
        <fullName evidence="2">Uncharacterized protein</fullName>
    </submittedName>
</protein>
<organism evidence="2 3">
    <name type="scientific">Sphingomonas jeddahensis</name>
    <dbReference type="NCBI Taxonomy" id="1915074"/>
    <lineage>
        <taxon>Bacteria</taxon>
        <taxon>Pseudomonadati</taxon>
        <taxon>Pseudomonadota</taxon>
        <taxon>Alphaproteobacteria</taxon>
        <taxon>Sphingomonadales</taxon>
        <taxon>Sphingomonadaceae</taxon>
        <taxon>Sphingomonas</taxon>
    </lineage>
</organism>
<feature type="compositionally biased region" description="Polar residues" evidence="1">
    <location>
        <begin position="1"/>
        <end position="10"/>
    </location>
</feature>
<evidence type="ECO:0000313" key="3">
    <source>
        <dbReference type="Proteomes" id="UP000188729"/>
    </source>
</evidence>
<evidence type="ECO:0000256" key="1">
    <source>
        <dbReference type="SAM" id="MobiDB-lite"/>
    </source>
</evidence>
<feature type="region of interest" description="Disordered" evidence="1">
    <location>
        <begin position="1"/>
        <end position="63"/>
    </location>
</feature>
<name>A0A1V2EXV5_9SPHN</name>
<dbReference type="AlphaFoldDB" id="A0A1V2EXV5"/>
<dbReference type="EMBL" id="MPSB01000002">
    <property type="protein sequence ID" value="ONF97343.1"/>
    <property type="molecule type" value="Genomic_DNA"/>
</dbReference>
<keyword evidence="3" id="KW-1185">Reference proteome</keyword>
<accession>A0A1V2EXV5</accession>
<evidence type="ECO:0000313" key="2">
    <source>
        <dbReference type="EMBL" id="ONF97343.1"/>
    </source>
</evidence>
<gene>
    <name evidence="2" type="ORF">SPHI_07810</name>
</gene>
<reference evidence="2 3" key="1">
    <citation type="submission" date="2016-11" db="EMBL/GenBank/DDBJ databases">
        <title>Genome sequence of Sphingomonas jeddahensis G39.</title>
        <authorList>
            <person name="Poehlein A."/>
            <person name="Wuebbeler J.H."/>
            <person name="Steinbuechel A."/>
            <person name="Daniel R."/>
        </authorList>
    </citation>
    <scope>NUCLEOTIDE SEQUENCE [LARGE SCALE GENOMIC DNA]</scope>
    <source>
        <strain evidence="2 3">G39</strain>
    </source>
</reference>
<sequence>MSNPPLNPAQTDPLAKTDADGNPLDEDAKLDLALEGSMITSEPPQMSEPKTAAEEDAEKKAQR</sequence>